<accession>A0A0G4EL53</accession>
<keyword evidence="3" id="KW-0732">Signal</keyword>
<dbReference type="InParanoid" id="A0A0G4EL53"/>
<protein>
    <recommendedName>
        <fullName evidence="6">Ion transport domain-containing protein</fullName>
    </recommendedName>
</protein>
<gene>
    <name evidence="4" type="ORF">Vbra_12267</name>
</gene>
<feature type="chain" id="PRO_5005187478" description="Ion transport domain-containing protein" evidence="3">
    <location>
        <begin position="27"/>
        <end position="626"/>
    </location>
</feature>
<keyword evidence="2" id="KW-0472">Membrane</keyword>
<evidence type="ECO:0008006" key="6">
    <source>
        <dbReference type="Google" id="ProtNLM"/>
    </source>
</evidence>
<keyword evidence="2" id="KW-1133">Transmembrane helix</keyword>
<evidence type="ECO:0000313" key="5">
    <source>
        <dbReference type="Proteomes" id="UP000041254"/>
    </source>
</evidence>
<dbReference type="Proteomes" id="UP000041254">
    <property type="component" value="Unassembled WGS sequence"/>
</dbReference>
<proteinExistence type="predicted"/>
<organism evidence="4 5">
    <name type="scientific">Vitrella brassicaformis (strain CCMP3155)</name>
    <dbReference type="NCBI Taxonomy" id="1169540"/>
    <lineage>
        <taxon>Eukaryota</taxon>
        <taxon>Sar</taxon>
        <taxon>Alveolata</taxon>
        <taxon>Colpodellida</taxon>
        <taxon>Vitrellaceae</taxon>
        <taxon>Vitrella</taxon>
    </lineage>
</organism>
<dbReference type="AlphaFoldDB" id="A0A0G4EL53"/>
<feature type="transmembrane region" description="Helical" evidence="2">
    <location>
        <begin position="107"/>
        <end position="126"/>
    </location>
</feature>
<keyword evidence="5" id="KW-1185">Reference proteome</keyword>
<reference evidence="4 5" key="1">
    <citation type="submission" date="2014-11" db="EMBL/GenBank/DDBJ databases">
        <authorList>
            <person name="Zhu J."/>
            <person name="Qi W."/>
            <person name="Song R."/>
        </authorList>
    </citation>
    <scope>NUCLEOTIDE SEQUENCE [LARGE SCALE GENOMIC DNA]</scope>
</reference>
<keyword evidence="2" id="KW-0812">Transmembrane</keyword>
<feature type="region of interest" description="Disordered" evidence="1">
    <location>
        <begin position="409"/>
        <end position="437"/>
    </location>
</feature>
<evidence type="ECO:0000256" key="2">
    <source>
        <dbReference type="SAM" id="Phobius"/>
    </source>
</evidence>
<sequence>MTIFLGAYFLWDWIMICVVDLRATDALVEFSDVARKFAPGSPECINKLEEATLIVQDLITAMTSTFGHRTVEAAMAVAMGIRFFHAFRKQPMLSVVTKTLSASMKDAFHLFFCIFYSFSFSGRLLFGPKMMMGWFEWRWLEPVGDPVQYPNTQIFIWIFTILVALIMLNMLLAVIIEAYLRIRASVSEEDTIWNSAKHLIKAVWRKHMSHMRLERLLYEHDKSLPDDLTYFHIAEKPRDPSYAPRRAGSASSLFEGLERARPKRKSTAGMFYWQQKQALAGGKEDVKVKEEANPELRLPSPIPPEQAERLLDGCVKWAHHIDSQTNLTVAEALVMIGRCVSISMSTQDSVQFLCRRVEALRSALGLPALSPDSISTPPVPSMHSQLRMPLPFPSQSLMANNMLRSFSTATVDNQQPVTSSTSKGRLEEFPEEGPALPLTPTSQTHHLKPHGTLAFQGTLTSPLDLAGKFQQLSQYPTQTTDMLVKPIESLSNQQSMSQGQTERELQDAISSADFDGEQRDLLMTHLSQGRLGGILKALNSPVVANSSVDRRKSFITGALTVYAILEKPSQGGRTATSSEQERTEDGADNDDLDERLHGEHCSVSSVAAGPPRAASRPKVTLGNNEP</sequence>
<feature type="signal peptide" evidence="3">
    <location>
        <begin position="1"/>
        <end position="26"/>
    </location>
</feature>
<dbReference type="VEuPathDB" id="CryptoDB:Vbra_12267"/>
<feature type="region of interest" description="Disordered" evidence="1">
    <location>
        <begin position="570"/>
        <end position="626"/>
    </location>
</feature>
<feature type="transmembrane region" description="Helical" evidence="2">
    <location>
        <begin position="154"/>
        <end position="176"/>
    </location>
</feature>
<dbReference type="PhylomeDB" id="A0A0G4EL53"/>
<dbReference type="STRING" id="1169540.A0A0G4EL53"/>
<evidence type="ECO:0000313" key="4">
    <source>
        <dbReference type="EMBL" id="CEL97682.1"/>
    </source>
</evidence>
<dbReference type="EMBL" id="CDMY01000255">
    <property type="protein sequence ID" value="CEL97682.1"/>
    <property type="molecule type" value="Genomic_DNA"/>
</dbReference>
<name>A0A0G4EL53_VITBC</name>
<feature type="compositionally biased region" description="Polar residues" evidence="1">
    <location>
        <begin position="409"/>
        <end position="423"/>
    </location>
</feature>
<dbReference type="OrthoDB" id="421379at2759"/>
<evidence type="ECO:0000256" key="1">
    <source>
        <dbReference type="SAM" id="MobiDB-lite"/>
    </source>
</evidence>
<evidence type="ECO:0000256" key="3">
    <source>
        <dbReference type="SAM" id="SignalP"/>
    </source>
</evidence>